<feature type="transmembrane region" description="Helical" evidence="2">
    <location>
        <begin position="164"/>
        <end position="186"/>
    </location>
</feature>
<protein>
    <submittedName>
        <fullName evidence="3">TIGR02206 family membrane protein</fullName>
    </submittedName>
</protein>
<feature type="region of interest" description="Disordered" evidence="1">
    <location>
        <begin position="231"/>
        <end position="277"/>
    </location>
</feature>
<feature type="compositionally biased region" description="Pro residues" evidence="1">
    <location>
        <begin position="259"/>
        <end position="268"/>
    </location>
</feature>
<comment type="caution">
    <text evidence="3">The sequence shown here is derived from an EMBL/GenBank/DDBJ whole genome shotgun (WGS) entry which is preliminary data.</text>
</comment>
<reference evidence="3 4" key="1">
    <citation type="submission" date="2021-11" db="EMBL/GenBank/DDBJ databases">
        <title>Draft genome sequence of Actinomycetospora sp. SF1 isolated from the rhizosphere soil.</title>
        <authorList>
            <person name="Duangmal K."/>
            <person name="Chantavorakit T."/>
        </authorList>
    </citation>
    <scope>NUCLEOTIDE SEQUENCE [LARGE SCALE GENOMIC DNA]</scope>
    <source>
        <strain evidence="3 4">TBRC 5722</strain>
    </source>
</reference>
<keyword evidence="2" id="KW-0472">Membrane</keyword>
<evidence type="ECO:0000313" key="4">
    <source>
        <dbReference type="Proteomes" id="UP001199469"/>
    </source>
</evidence>
<accession>A0ABS8P9S1</accession>
<feature type="compositionally biased region" description="Low complexity" evidence="1">
    <location>
        <begin position="239"/>
        <end position="258"/>
    </location>
</feature>
<feature type="transmembrane region" description="Helical" evidence="2">
    <location>
        <begin position="206"/>
        <end position="226"/>
    </location>
</feature>
<dbReference type="EMBL" id="JAJNDB010000003">
    <property type="protein sequence ID" value="MCD2194999.1"/>
    <property type="molecule type" value="Genomic_DNA"/>
</dbReference>
<dbReference type="Proteomes" id="UP001199469">
    <property type="component" value="Unassembled WGS sequence"/>
</dbReference>
<name>A0ABS8P9S1_9PSEU</name>
<organism evidence="3 4">
    <name type="scientific">Actinomycetospora endophytica</name>
    <dbReference type="NCBI Taxonomy" id="2291215"/>
    <lineage>
        <taxon>Bacteria</taxon>
        <taxon>Bacillati</taxon>
        <taxon>Actinomycetota</taxon>
        <taxon>Actinomycetes</taxon>
        <taxon>Pseudonocardiales</taxon>
        <taxon>Pseudonocardiaceae</taxon>
        <taxon>Actinomycetospora</taxon>
    </lineage>
</organism>
<gene>
    <name evidence="3" type="ORF">LQ327_16655</name>
</gene>
<keyword evidence="4" id="KW-1185">Reference proteome</keyword>
<evidence type="ECO:0000256" key="2">
    <source>
        <dbReference type="SAM" id="Phobius"/>
    </source>
</evidence>
<feature type="transmembrane region" description="Helical" evidence="2">
    <location>
        <begin position="50"/>
        <end position="69"/>
    </location>
</feature>
<keyword evidence="2" id="KW-0812">Transmembrane</keyword>
<evidence type="ECO:0000256" key="1">
    <source>
        <dbReference type="SAM" id="MobiDB-lite"/>
    </source>
</evidence>
<sequence length="277" mass="29825">MHAAVPPPPSPVFLPWGPSHLAVLAITVLGAVALVVIGRRAGVRTVRVTGLVLAGVLVLMTAGYQISAFDPAHPWLTLPLQLSDLAPYAAAYAVVSGRPWAYALTYYWGLTLSVQALLTPALGGGDFPAPSFLVFFTDHVLVVWIAVLLTWGMRRRPTWHDYRFALAATVVWAAPTQVVNALSGANYGYLDHKPETASLLNLLGPWPWYLLVEAVLVVGIWALITLPWQRSTGTRPAGSGRSWWPRPRSSSRSAVSPTAPAPPPPESPPRSRRGPSA</sequence>
<proteinExistence type="predicted"/>
<feature type="transmembrane region" description="Helical" evidence="2">
    <location>
        <begin position="129"/>
        <end position="152"/>
    </location>
</feature>
<dbReference type="RefSeq" id="WP_230735633.1">
    <property type="nucleotide sequence ID" value="NZ_JAJNDB010000003.1"/>
</dbReference>
<dbReference type="Pfam" id="PF14808">
    <property type="entry name" value="TMEM164"/>
    <property type="match status" value="1"/>
</dbReference>
<keyword evidence="2" id="KW-1133">Transmembrane helix</keyword>
<dbReference type="InterPro" id="IPR011737">
    <property type="entry name" value="CHP02206_TP0381"/>
</dbReference>
<dbReference type="NCBIfam" id="TIGR02206">
    <property type="entry name" value="intg_mem_TP0381"/>
    <property type="match status" value="1"/>
</dbReference>
<evidence type="ECO:0000313" key="3">
    <source>
        <dbReference type="EMBL" id="MCD2194999.1"/>
    </source>
</evidence>
<feature type="transmembrane region" description="Helical" evidence="2">
    <location>
        <begin position="20"/>
        <end position="38"/>
    </location>
</feature>